<dbReference type="RefSeq" id="WP_125257978.1">
    <property type="nucleotide sequence ID" value="NZ_CP114280.1"/>
</dbReference>
<dbReference type="SMART" id="SM00450">
    <property type="entry name" value="RHOD"/>
    <property type="match status" value="1"/>
</dbReference>
<dbReference type="SUPFAM" id="SSF52821">
    <property type="entry name" value="Rhodanese/Cell cycle control phosphatase"/>
    <property type="match status" value="1"/>
</dbReference>
<name>A0ABY8G1J1_9GAMM</name>
<dbReference type="EMBL" id="CP114280">
    <property type="protein sequence ID" value="WFN54052.1"/>
    <property type="molecule type" value="Genomic_DNA"/>
</dbReference>
<gene>
    <name evidence="2" type="ORF">O1Q98_09935</name>
</gene>
<dbReference type="CDD" id="cd00158">
    <property type="entry name" value="RHOD"/>
    <property type="match status" value="1"/>
</dbReference>
<sequence>MFQRMLAWWRASTLTLPAHCVIVDVREPDEYQAGHVDGALNIPLATVTAQAAQLRALNRPVVVYCRSGMRAGSAKQMLEQAGIAQVINAKNEQTVRQAQRAQPD</sequence>
<organism evidence="2 3">
    <name type="scientific">Dickeya lacustris</name>
    <dbReference type="NCBI Taxonomy" id="2259638"/>
    <lineage>
        <taxon>Bacteria</taxon>
        <taxon>Pseudomonadati</taxon>
        <taxon>Pseudomonadota</taxon>
        <taxon>Gammaproteobacteria</taxon>
        <taxon>Enterobacterales</taxon>
        <taxon>Pectobacteriaceae</taxon>
        <taxon>Dickeya</taxon>
    </lineage>
</organism>
<dbReference type="Proteomes" id="UP001219630">
    <property type="component" value="Chromosome"/>
</dbReference>
<dbReference type="InterPro" id="IPR001763">
    <property type="entry name" value="Rhodanese-like_dom"/>
</dbReference>
<dbReference type="InterPro" id="IPR050229">
    <property type="entry name" value="GlpE_sulfurtransferase"/>
</dbReference>
<feature type="domain" description="Rhodanese" evidence="1">
    <location>
        <begin position="16"/>
        <end position="96"/>
    </location>
</feature>
<evidence type="ECO:0000259" key="1">
    <source>
        <dbReference type="PROSITE" id="PS50206"/>
    </source>
</evidence>
<dbReference type="PANTHER" id="PTHR43031:SF18">
    <property type="entry name" value="RHODANESE-RELATED SULFURTRANSFERASES"/>
    <property type="match status" value="1"/>
</dbReference>
<evidence type="ECO:0000313" key="2">
    <source>
        <dbReference type="EMBL" id="WFN54052.1"/>
    </source>
</evidence>
<accession>A0ABY8G1J1</accession>
<proteinExistence type="predicted"/>
<dbReference type="PROSITE" id="PS50206">
    <property type="entry name" value="RHODANESE_3"/>
    <property type="match status" value="1"/>
</dbReference>
<dbReference type="Pfam" id="PF00581">
    <property type="entry name" value="Rhodanese"/>
    <property type="match status" value="1"/>
</dbReference>
<evidence type="ECO:0000313" key="3">
    <source>
        <dbReference type="Proteomes" id="UP001219630"/>
    </source>
</evidence>
<protein>
    <submittedName>
        <fullName evidence="2">Rhodanese-like domain-containing protein</fullName>
    </submittedName>
</protein>
<dbReference type="PANTHER" id="PTHR43031">
    <property type="entry name" value="FAD-DEPENDENT OXIDOREDUCTASE"/>
    <property type="match status" value="1"/>
</dbReference>
<dbReference type="InterPro" id="IPR036873">
    <property type="entry name" value="Rhodanese-like_dom_sf"/>
</dbReference>
<reference evidence="2 3" key="1">
    <citation type="submission" date="2022-12" db="EMBL/GenBank/DDBJ databases">
        <title>Complete genome sequencing of Dickeya lacustris type strain LMG30899.</title>
        <authorList>
            <person name="Dobhal S."/>
            <person name="Arizala D."/>
            <person name="Arif M."/>
        </authorList>
    </citation>
    <scope>NUCLEOTIDE SEQUENCE [LARGE SCALE GENOMIC DNA]</scope>
    <source>
        <strain evidence="2 3">LMG30899</strain>
    </source>
</reference>
<keyword evidence="3" id="KW-1185">Reference proteome</keyword>
<dbReference type="Gene3D" id="3.40.250.10">
    <property type="entry name" value="Rhodanese-like domain"/>
    <property type="match status" value="1"/>
</dbReference>